<dbReference type="EMBL" id="VBWP01000003">
    <property type="protein sequence ID" value="TLG75474.1"/>
    <property type="molecule type" value="Genomic_DNA"/>
</dbReference>
<accession>A0A5R8QE42</accession>
<dbReference type="InterPro" id="IPR016130">
    <property type="entry name" value="Tyr_Pase_AS"/>
</dbReference>
<comment type="caution">
    <text evidence="2">The sequence shown here is derived from an EMBL/GenBank/DDBJ whole genome shotgun (WGS) entry which is preliminary data.</text>
</comment>
<dbReference type="PROSITE" id="PS00383">
    <property type="entry name" value="TYR_PHOSPHATASE_1"/>
    <property type="match status" value="1"/>
</dbReference>
<dbReference type="InterPro" id="IPR000387">
    <property type="entry name" value="Tyr_Pase_dom"/>
</dbReference>
<gene>
    <name evidence="2" type="ORF">FEZ08_05360</name>
</gene>
<sequence length="244" mass="27844">MKEKRVKRMHKDIGIRRFNFENVYNLRELGGYATKDNAFTNYNVYLRSDCLSELSVNEQECLLSYGVTSVIDLRYNDEILIAEDPFINTIGVAYYNIPLSNNLETITETSLGDAYVQMAKDKKFIRHFFKAAATSTGTLLFHCSAGKDRTGVVAALLLLLAGVDKEDIIADYQVSYSYLQPKFTKMPIVDNEKYGVFLNSNPENIIQLIDWIEKKYKTIETFLTESGVSISEIAYIKNKFINSL</sequence>
<dbReference type="InterPro" id="IPR029021">
    <property type="entry name" value="Prot-tyrosine_phosphatase-like"/>
</dbReference>
<feature type="domain" description="Tyrosine specific protein phosphatases" evidence="1">
    <location>
        <begin position="126"/>
        <end position="169"/>
    </location>
</feature>
<dbReference type="InterPro" id="IPR026893">
    <property type="entry name" value="Tyr/Ser_Pase_IphP-type"/>
</dbReference>
<dbReference type="Pfam" id="PF13350">
    <property type="entry name" value="Y_phosphatase3"/>
    <property type="match status" value="1"/>
</dbReference>
<organism evidence="2 3">
    <name type="scientific">Culicoidibacter larvae</name>
    <dbReference type="NCBI Taxonomy" id="2579976"/>
    <lineage>
        <taxon>Bacteria</taxon>
        <taxon>Bacillati</taxon>
        <taxon>Bacillota</taxon>
        <taxon>Culicoidibacteria</taxon>
        <taxon>Culicoidibacterales</taxon>
        <taxon>Culicoidibacteraceae</taxon>
        <taxon>Culicoidibacter</taxon>
    </lineage>
</organism>
<dbReference type="AlphaFoldDB" id="A0A5R8QE42"/>
<dbReference type="Gene3D" id="3.90.190.10">
    <property type="entry name" value="Protein tyrosine phosphatase superfamily"/>
    <property type="match status" value="1"/>
</dbReference>
<keyword evidence="3" id="KW-1185">Reference proteome</keyword>
<dbReference type="PROSITE" id="PS50056">
    <property type="entry name" value="TYR_PHOSPHATASE_2"/>
    <property type="match status" value="1"/>
</dbReference>
<name>A0A5R8QE42_9FIRM</name>
<dbReference type="InParanoid" id="A0A5R8QE42"/>
<dbReference type="OrthoDB" id="1188001at2"/>
<dbReference type="Proteomes" id="UP000306912">
    <property type="component" value="Unassembled WGS sequence"/>
</dbReference>
<proteinExistence type="predicted"/>
<dbReference type="GO" id="GO:0004721">
    <property type="term" value="F:phosphoprotein phosphatase activity"/>
    <property type="evidence" value="ECO:0007669"/>
    <property type="project" value="InterPro"/>
</dbReference>
<dbReference type="SUPFAM" id="SSF52799">
    <property type="entry name" value="(Phosphotyrosine protein) phosphatases II"/>
    <property type="match status" value="1"/>
</dbReference>
<reference evidence="2 3" key="1">
    <citation type="submission" date="2019-05" db="EMBL/GenBank/DDBJ databases">
        <title>Culicoidintestinum kansasii gen. nov., sp. nov. from the gastrointestinal tract of the biting midge, Culicoides sonorensis.</title>
        <authorList>
            <person name="Neupane S."/>
            <person name="Ghosh A."/>
            <person name="Gunther S."/>
            <person name="Martin K."/>
            <person name="Zurek L."/>
        </authorList>
    </citation>
    <scope>NUCLEOTIDE SEQUENCE [LARGE SCALE GENOMIC DNA]</scope>
    <source>
        <strain evidence="2 3">CS-1</strain>
    </source>
</reference>
<evidence type="ECO:0000259" key="1">
    <source>
        <dbReference type="PROSITE" id="PS50056"/>
    </source>
</evidence>
<protein>
    <submittedName>
        <fullName evidence="2">Tyrosine-protein phosphatase</fullName>
    </submittedName>
</protein>
<evidence type="ECO:0000313" key="2">
    <source>
        <dbReference type="EMBL" id="TLG75474.1"/>
    </source>
</evidence>
<evidence type="ECO:0000313" key="3">
    <source>
        <dbReference type="Proteomes" id="UP000306912"/>
    </source>
</evidence>